<accession>F6CS42</accession>
<proteinExistence type="predicted"/>
<dbReference type="EMBL" id="CP002771">
    <property type="protein sequence ID" value="AEF53829.1"/>
    <property type="molecule type" value="Genomic_DNA"/>
</dbReference>
<dbReference type="AlphaFoldDB" id="F6CS42"/>
<dbReference type="OrthoDB" id="3251881at2"/>
<name>F6CS42_MARPP</name>
<evidence type="ECO:0000313" key="2">
    <source>
        <dbReference type="Proteomes" id="UP000009230"/>
    </source>
</evidence>
<organism evidence="1 2">
    <name type="scientific">Marinomonas posidonica (strain CECT 7376 / NCIMB 14433 / IVIA-Po-181)</name>
    <dbReference type="NCBI Taxonomy" id="491952"/>
    <lineage>
        <taxon>Bacteria</taxon>
        <taxon>Pseudomonadati</taxon>
        <taxon>Pseudomonadota</taxon>
        <taxon>Gammaproteobacteria</taxon>
        <taxon>Oceanospirillales</taxon>
        <taxon>Oceanospirillaceae</taxon>
        <taxon>Marinomonas</taxon>
    </lineage>
</organism>
<dbReference type="eggNOG" id="COG4641">
    <property type="taxonomic scope" value="Bacteria"/>
</dbReference>
<evidence type="ECO:0000313" key="1">
    <source>
        <dbReference type="EMBL" id="AEF53829.1"/>
    </source>
</evidence>
<protein>
    <submittedName>
        <fullName evidence="1">Uncharacterized protein</fullName>
    </submittedName>
</protein>
<dbReference type="KEGG" id="mpc:Mar181_0774"/>
<dbReference type="STRING" id="491952.Mar181_0774"/>
<gene>
    <name evidence="1" type="ordered locus">Mar181_0774</name>
</gene>
<reference evidence="1 2" key="1">
    <citation type="journal article" date="2012" name="Stand. Genomic Sci.">
        <title>Complete genome sequence of Marinomonas posidonica type strain (IVIA-Po-181(T)).</title>
        <authorList>
            <person name="Lucas-Elio P."/>
            <person name="Goodwin L."/>
            <person name="Woyke T."/>
            <person name="Pitluck S."/>
            <person name="Nolan M."/>
            <person name="Kyrpides N.C."/>
            <person name="Detter J.C."/>
            <person name="Copeland A."/>
            <person name="Lu M."/>
            <person name="Bruce D."/>
            <person name="Detter C."/>
            <person name="Tapia R."/>
            <person name="Han S."/>
            <person name="Land M.L."/>
            <person name="Ivanova N."/>
            <person name="Mikhailova N."/>
            <person name="Johnston A.W."/>
            <person name="Sanchez-Amat A."/>
        </authorList>
    </citation>
    <scope>NUCLEOTIDE SEQUENCE [LARGE SCALE GENOMIC DNA]</scope>
    <source>
        <strain evidence="2">CECT 7376 / NCIMB 14433 / IVIA-Po-181</strain>
    </source>
</reference>
<sequence length="295" mass="34609">MNTKIVFKESEMSHFFSKEVDSSDFDVLYEKNIYQSKGLKFFSRLFAFFSKPKSSKERVFIFSIENILVIDLVFRKIGCPVVWLWNPIASMSFKNKILFLLYVKVKSIEVWTFDKSDSIKYNFNYHPQIHSSKLISLASRNQRNSKAFFSGVDKGRLSLLKKIKKDLGEVEVDFHIVKDKKRRYSDEDISFLTKDYISFSDYLNRVFDSSILVDVSQNQQSGVTLRVIEAFLLDKKLITTNAEVMDLVGYRKENVYIYGQDSRSLSSFLKEDYIPLLKDEKSIYTFSRLIRVVFP</sequence>
<keyword evidence="2" id="KW-1185">Reference proteome</keyword>
<dbReference type="Proteomes" id="UP000009230">
    <property type="component" value="Chromosome"/>
</dbReference>
<dbReference type="HOGENOM" id="CLU_066435_2_0_6"/>